<dbReference type="Pfam" id="PF23759">
    <property type="entry name" value="GBD_T9SS_assoc"/>
    <property type="match status" value="1"/>
</dbReference>
<dbReference type="InterPro" id="IPR056600">
    <property type="entry name" value="GBD_T9SS_assoc"/>
</dbReference>
<dbReference type="OrthoDB" id="1652165at2"/>
<gene>
    <name evidence="2" type="ORF">B0I10_10846</name>
</gene>
<proteinExistence type="predicted"/>
<reference evidence="2 3" key="1">
    <citation type="submission" date="2018-06" db="EMBL/GenBank/DDBJ databases">
        <title>Genomic Encyclopedia of Type Strains, Phase III (KMG-III): the genomes of soil and plant-associated and newly described type strains.</title>
        <authorList>
            <person name="Whitman W."/>
        </authorList>
    </citation>
    <scope>NUCLEOTIDE SEQUENCE [LARGE SCALE GENOMIC DNA]</scope>
    <source>
        <strain evidence="2 3">CGMCC 1.12504</strain>
    </source>
</reference>
<feature type="domain" description="MAM" evidence="1">
    <location>
        <begin position="182"/>
        <end position="237"/>
    </location>
</feature>
<dbReference type="PROSITE" id="PS50060">
    <property type="entry name" value="MAM_2"/>
    <property type="match status" value="1"/>
</dbReference>
<accession>A0A328WR31</accession>
<dbReference type="RefSeq" id="WP_112086228.1">
    <property type="nucleotide sequence ID" value="NZ_QLSV01000008.1"/>
</dbReference>
<evidence type="ECO:0000259" key="1">
    <source>
        <dbReference type="PROSITE" id="PS50060"/>
    </source>
</evidence>
<dbReference type="EMBL" id="QLSV01000008">
    <property type="protein sequence ID" value="RAR47546.1"/>
    <property type="molecule type" value="Genomic_DNA"/>
</dbReference>
<evidence type="ECO:0000313" key="2">
    <source>
        <dbReference type="EMBL" id="RAR47546.1"/>
    </source>
</evidence>
<organism evidence="2 3">
    <name type="scientific">Flavobacterium lacus</name>
    <dbReference type="NCBI Taxonomy" id="1353778"/>
    <lineage>
        <taxon>Bacteria</taxon>
        <taxon>Pseudomonadati</taxon>
        <taxon>Bacteroidota</taxon>
        <taxon>Flavobacteriia</taxon>
        <taxon>Flavobacteriales</taxon>
        <taxon>Flavobacteriaceae</taxon>
        <taxon>Flavobacterium</taxon>
    </lineage>
</organism>
<dbReference type="NCBIfam" id="NF033708">
    <property type="entry name" value="T9SS_Cterm_ChiA"/>
    <property type="match status" value="1"/>
</dbReference>
<dbReference type="Gene3D" id="2.60.120.380">
    <property type="match status" value="1"/>
</dbReference>
<keyword evidence="3" id="KW-1185">Reference proteome</keyword>
<name>A0A328WR31_9FLAO</name>
<evidence type="ECO:0000313" key="3">
    <source>
        <dbReference type="Proteomes" id="UP000249518"/>
    </source>
</evidence>
<dbReference type="GO" id="GO:0016020">
    <property type="term" value="C:membrane"/>
    <property type="evidence" value="ECO:0007669"/>
    <property type="project" value="InterPro"/>
</dbReference>
<dbReference type="InterPro" id="IPR000998">
    <property type="entry name" value="MAM_dom"/>
</dbReference>
<protein>
    <recommendedName>
        <fullName evidence="1">MAM domain-containing protein</fullName>
    </recommendedName>
</protein>
<comment type="caution">
    <text evidence="2">The sequence shown here is derived from an EMBL/GenBank/DDBJ whole genome shotgun (WGS) entry which is preliminary data.</text>
</comment>
<dbReference type="NCBIfam" id="NF038133">
    <property type="entry name" value="choice_anch_L"/>
    <property type="match status" value="1"/>
</dbReference>
<dbReference type="Proteomes" id="UP000249518">
    <property type="component" value="Unassembled WGS sequence"/>
</dbReference>
<sequence>MKNYSTLINETKKEDLNLNLRSKFILVFLLFTIQFVRSQTVHINPTTNGGFESGATFAANGWNVTTGTSSQNQWVCHTGATAGFSGSRCAYITNNASAITPPHNYTLTVNRRTHLYRDVSILAGETNIILNFNWIGRGQNNTDWMRVWAIPTSYIPAYGVLITTTVPAAERVLLGNFQNQASWTNTTVNVPSAFAGQSFRLVFEWINNNSSGTQPPAAIDNISLTSIVPPINDNCSNAIALTVNEDATCASSTPGTTIGATLSQTGCTGVADDDVWYSFVATSTSHTVTVTPGTLNDAVLQVFSGTCGGLTSLICRDANFSSAEIARVNYLTVGNTYYVRVYSYNNNSGNGTFEICVTSPDTVSTSTTSHTVVELVKDILFENSCISVSNITSVTGTNYGNSSGIGYFSRVGESFPFKDGIVLSTGNANLAGGSINDATNSDGNFAWLGDSDVEAVMSAVSGSPQTSHNASYLQFDFVPFQDTISFDFLFASNEYGQYQCDYSDTFIFLLTNLTTGVTTNIAVVPSTTTPITVVSIRDQLYNGFCSSVNESYFGNYYYNDPISAPINFRGTTVPLTAIGTVVPGQQYRIKLAIADRADPLFDSAVFIKGSSFSLGEIALGDDLFIVDNTALCYGESVMLNPGLDSSIFDFEWYQDDVLISSATGPTFNVTEWGDFRVVAYIKGNPQCYVEDQVRIEIFPEITPLQPRNITRCNFGVPFDLTENNSRLLQFYPEPTFGLNYFTSLADAHNNTNPILNPESFSETSNPQTIYARVYNIERECYGIRSFTVRRPKTWNGSANTDWNTPSNWTPFGVPTDEDCVIINATANDPIISGTDYIGNGFNLEVRDGSLLTVRENNHLMVVDQVVVRPTGRLEFENNASLVQVNNVTNTGSIRYDRKAFIRRLDYVYWSSPVDAFHIASLSPGTPASTRFFWNTTLSNTNGGIGGWSAANENMIQGKGYIVRGPNSFTTTIQEFRASFSGVPNNGTISYPISRGSYTGSDYAGTNGVTITNMDDNFNLIGNPYPSAIRYTDFMAANPDLEGSIRIWTHGTLPSAANGNPFYASFGYNYSSADYIIHNGTGTVTGPATYDGYIPAGQSFFVLMNDGAEATSNVVFTNSMRVTANNTQFYRSSNQTLSAQDSGRIWLDLINPANMVCRTLIGYVEGATNEKDRIYDTYTKISGSTFFYSLIGNEKNSIQGRSVPFEIEDVVPVGFKANAEGNYTIAIAAVDGIFQSEQFVYLKDNLLGIIHELSSEPYTFYSLTGEHNERFEIIYTNETLGTIDFESQEIKVVTNENLTVYSMNALIKEVAVYDVLGRKINHYFNINANEISLKEQKTNQALILKITLENEIIVNKKILY</sequence>
<dbReference type="InterPro" id="IPR049804">
    <property type="entry name" value="Choice_anch_L"/>
</dbReference>